<dbReference type="InterPro" id="IPR041916">
    <property type="entry name" value="Anti_sigma_zinc_sf"/>
</dbReference>
<keyword evidence="5" id="KW-1133">Transmembrane helix</keyword>
<dbReference type="PANTHER" id="PTHR37461">
    <property type="entry name" value="ANTI-SIGMA-K FACTOR RSKA"/>
    <property type="match status" value="1"/>
</dbReference>
<dbReference type="EMBL" id="JBFNQD010000007">
    <property type="protein sequence ID" value="MEW9307984.1"/>
    <property type="molecule type" value="Genomic_DNA"/>
</dbReference>
<keyword evidence="12" id="KW-1185">Reference proteome</keyword>
<organism evidence="11 12">
    <name type="scientific">Labrys neptuniae</name>
    <dbReference type="NCBI Taxonomy" id="376174"/>
    <lineage>
        <taxon>Bacteria</taxon>
        <taxon>Pseudomonadati</taxon>
        <taxon>Pseudomonadota</taxon>
        <taxon>Alphaproteobacteria</taxon>
        <taxon>Hyphomicrobiales</taxon>
        <taxon>Xanthobacteraceae</taxon>
        <taxon>Labrys</taxon>
    </lineage>
</organism>
<evidence type="ECO:0000256" key="4">
    <source>
        <dbReference type="ARBA" id="ARBA00022692"/>
    </source>
</evidence>
<evidence type="ECO:0000313" key="12">
    <source>
        <dbReference type="Proteomes" id="UP001555786"/>
    </source>
</evidence>
<name>A0ABV3PRR1_9HYPH</name>
<feature type="region of interest" description="Disordered" evidence="9">
    <location>
        <begin position="210"/>
        <end position="234"/>
    </location>
</feature>
<dbReference type="Proteomes" id="UP001555786">
    <property type="component" value="Unassembled WGS sequence"/>
</dbReference>
<comment type="subcellular location">
    <subcellularLocation>
        <location evidence="2">Cell membrane</location>
    </subcellularLocation>
    <subcellularLocation>
        <location evidence="1">Membrane</location>
        <topology evidence="1">Single-pass membrane protein</topology>
    </subcellularLocation>
</comment>
<dbReference type="InterPro" id="IPR018764">
    <property type="entry name" value="RskA_C"/>
</dbReference>
<evidence type="ECO:0000256" key="7">
    <source>
        <dbReference type="ARBA" id="ARBA00029829"/>
    </source>
</evidence>
<proteinExistence type="predicted"/>
<dbReference type="RefSeq" id="WP_367625236.1">
    <property type="nucleotide sequence ID" value="NZ_JBFNQD010000007.1"/>
</dbReference>
<reference evidence="11 12" key="1">
    <citation type="submission" date="2024-07" db="EMBL/GenBank/DDBJ databases">
        <title>Description of Labrys sedimenti sp. nov., isolated from a diclofenac-degrading enrichment culture.</title>
        <authorList>
            <person name="Tancsics A."/>
            <person name="Csepanyi A."/>
        </authorList>
    </citation>
    <scope>NUCLEOTIDE SEQUENCE [LARGE SCALE GENOMIC DNA]</scope>
    <source>
        <strain evidence="11 12">LMG 23578</strain>
    </source>
</reference>
<sequence length="234" mass="24882">MTERDDLDLLAGEYVLGTLDTAERAAVAARRQREPDLDAAITAWERRLAPLAETIAPVEAPASLFPSILGRLDGGTDSLVPLLERRLRRWRMAALGAGALAAGLALFALTPSLRNPAQPGNFVAVLQKDAASPAFIVSVNVETRSLTIRPVAARPQPNKSYELWLVNDKLPGPRSLGVIGDRPFTVEKARLSSVPEQVVQQAVLAVTLEPEGGSPSGQPTGPILYSGTLVQATP</sequence>
<dbReference type="PANTHER" id="PTHR37461:SF1">
    <property type="entry name" value="ANTI-SIGMA-K FACTOR RSKA"/>
    <property type="match status" value="1"/>
</dbReference>
<accession>A0ABV3PRR1</accession>
<evidence type="ECO:0000259" key="10">
    <source>
        <dbReference type="Pfam" id="PF10099"/>
    </source>
</evidence>
<keyword evidence="4" id="KW-0812">Transmembrane</keyword>
<evidence type="ECO:0000256" key="2">
    <source>
        <dbReference type="ARBA" id="ARBA00004236"/>
    </source>
</evidence>
<gene>
    <name evidence="11" type="ORF">ABXS05_20690</name>
</gene>
<evidence type="ECO:0000256" key="5">
    <source>
        <dbReference type="ARBA" id="ARBA00022989"/>
    </source>
</evidence>
<protein>
    <recommendedName>
        <fullName evidence="8">Regulator of SigK</fullName>
    </recommendedName>
    <alternativeName>
        <fullName evidence="7">Sigma-K anti-sigma factor RskA</fullName>
    </alternativeName>
</protein>
<comment type="caution">
    <text evidence="11">The sequence shown here is derived from an EMBL/GenBank/DDBJ whole genome shotgun (WGS) entry which is preliminary data.</text>
</comment>
<dbReference type="Pfam" id="PF10099">
    <property type="entry name" value="RskA_C"/>
    <property type="match status" value="1"/>
</dbReference>
<evidence type="ECO:0000256" key="3">
    <source>
        <dbReference type="ARBA" id="ARBA00022475"/>
    </source>
</evidence>
<feature type="domain" description="Anti-sigma K factor RskA C-terminal" evidence="10">
    <location>
        <begin position="98"/>
        <end position="223"/>
    </location>
</feature>
<evidence type="ECO:0000256" key="6">
    <source>
        <dbReference type="ARBA" id="ARBA00023136"/>
    </source>
</evidence>
<evidence type="ECO:0000256" key="8">
    <source>
        <dbReference type="ARBA" id="ARBA00030803"/>
    </source>
</evidence>
<keyword evidence="6" id="KW-0472">Membrane</keyword>
<dbReference type="InterPro" id="IPR051474">
    <property type="entry name" value="Anti-sigma-K/W_factor"/>
</dbReference>
<keyword evidence="3" id="KW-1003">Cell membrane</keyword>
<evidence type="ECO:0000256" key="1">
    <source>
        <dbReference type="ARBA" id="ARBA00004167"/>
    </source>
</evidence>
<dbReference type="Gene3D" id="1.10.10.1320">
    <property type="entry name" value="Anti-sigma factor, zinc-finger domain"/>
    <property type="match status" value="1"/>
</dbReference>
<evidence type="ECO:0000256" key="9">
    <source>
        <dbReference type="SAM" id="MobiDB-lite"/>
    </source>
</evidence>
<evidence type="ECO:0000313" key="11">
    <source>
        <dbReference type="EMBL" id="MEW9307984.1"/>
    </source>
</evidence>